<comment type="caution">
    <text evidence="4">The sequence shown here is derived from an EMBL/GenBank/DDBJ whole genome shotgun (WGS) entry which is preliminary data.</text>
</comment>
<gene>
    <name evidence="4" type="ORF">CWS01_12255</name>
</gene>
<keyword evidence="5" id="KW-1185">Reference proteome</keyword>
<dbReference type="Gene3D" id="3.30.565.40">
    <property type="entry name" value="Fervidobacterium nodosum Rt17-B1 like"/>
    <property type="match status" value="1"/>
</dbReference>
<evidence type="ECO:0008006" key="6">
    <source>
        <dbReference type="Google" id="ProtNLM"/>
    </source>
</evidence>
<dbReference type="RefSeq" id="WP_101177489.1">
    <property type="nucleotide sequence ID" value="NZ_PISE01000025.1"/>
</dbReference>
<evidence type="ECO:0000259" key="2">
    <source>
        <dbReference type="Pfam" id="PF11738"/>
    </source>
</evidence>
<dbReference type="InterPro" id="IPR021729">
    <property type="entry name" value="DUF3298"/>
</dbReference>
<dbReference type="Proteomes" id="UP000233375">
    <property type="component" value="Unassembled WGS sequence"/>
</dbReference>
<feature type="domain" description="Deacetylase PdaC" evidence="3">
    <location>
        <begin position="44"/>
        <end position="137"/>
    </location>
</feature>
<dbReference type="InterPro" id="IPR037126">
    <property type="entry name" value="PdaC/RsiV-like_sf"/>
</dbReference>
<feature type="chain" id="PRO_5014903452" description="DUF3298/DUF4163 domain-containing protein" evidence="1">
    <location>
        <begin position="29"/>
        <end position="235"/>
    </location>
</feature>
<protein>
    <recommendedName>
        <fullName evidence="6">DUF3298/DUF4163 domain-containing protein</fullName>
    </recommendedName>
</protein>
<reference evidence="4 5" key="1">
    <citation type="journal article" date="2003" name="Int. J. Syst. Evol. Microbiol.">
        <title>Bacillus nealsonii sp. nov., isolated from a spacecraft-assembly facility, whose spores are gamma-radiation resistant.</title>
        <authorList>
            <person name="Venkateswaran K."/>
            <person name="Kempf M."/>
            <person name="Chen F."/>
            <person name="Satomi M."/>
            <person name="Nicholson W."/>
            <person name="Kern R."/>
        </authorList>
    </citation>
    <scope>NUCLEOTIDE SEQUENCE [LARGE SCALE GENOMIC DNA]</scope>
    <source>
        <strain evidence="4 5">FO-92</strain>
    </source>
</reference>
<dbReference type="Gene3D" id="3.90.640.20">
    <property type="entry name" value="Heat-shock cognate protein, ATPase"/>
    <property type="match status" value="1"/>
</dbReference>
<dbReference type="EMBL" id="PISE01000025">
    <property type="protein sequence ID" value="PKG23383.1"/>
    <property type="molecule type" value="Genomic_DNA"/>
</dbReference>
<dbReference type="InterPro" id="IPR025303">
    <property type="entry name" value="PdaC"/>
</dbReference>
<proteinExistence type="predicted"/>
<dbReference type="Pfam" id="PF11738">
    <property type="entry name" value="DUF3298"/>
    <property type="match status" value="1"/>
</dbReference>
<dbReference type="OrthoDB" id="5637at2"/>
<dbReference type="AlphaFoldDB" id="A0A2N0Z1K0"/>
<evidence type="ECO:0000259" key="3">
    <source>
        <dbReference type="Pfam" id="PF13739"/>
    </source>
</evidence>
<evidence type="ECO:0000313" key="4">
    <source>
        <dbReference type="EMBL" id="PKG23383.1"/>
    </source>
</evidence>
<organism evidence="4 5">
    <name type="scientific">Niallia nealsonii</name>
    <dbReference type="NCBI Taxonomy" id="115979"/>
    <lineage>
        <taxon>Bacteria</taxon>
        <taxon>Bacillati</taxon>
        <taxon>Bacillota</taxon>
        <taxon>Bacilli</taxon>
        <taxon>Bacillales</taxon>
        <taxon>Bacillaceae</taxon>
        <taxon>Niallia</taxon>
    </lineage>
</organism>
<evidence type="ECO:0000313" key="5">
    <source>
        <dbReference type="Proteomes" id="UP000233375"/>
    </source>
</evidence>
<evidence type="ECO:0000256" key="1">
    <source>
        <dbReference type="SAM" id="SignalP"/>
    </source>
</evidence>
<dbReference type="Pfam" id="PF13739">
    <property type="entry name" value="PdaC"/>
    <property type="match status" value="1"/>
</dbReference>
<keyword evidence="1" id="KW-0732">Signal</keyword>
<sequence length="235" mass="26982">MRSIPSMFICSIIFAFLFCLLPNHYTSAAPINSAAVTAKKYQHNSHLIYPYVSGLTNKTAEKKINAVLTKHIKKSAANYEALMQEMKNMQNKTICKDSPSACIYEYTTNYEVKYNKHNKLSLLLYDYQFTGGAHGSTTVTSYNFNLKTGQRYTLDNLFPTKKVYKKVTAYAKNYMLKKPDIFYPDSKEFSSFQITNQTQFYFADGGIYLIFQQYEVGPYVSGHPTIFIPTSLYKE</sequence>
<feature type="signal peptide" evidence="1">
    <location>
        <begin position="1"/>
        <end position="28"/>
    </location>
</feature>
<name>A0A2N0Z1K0_9BACI</name>
<feature type="domain" description="DUF3298" evidence="2">
    <location>
        <begin position="160"/>
        <end position="231"/>
    </location>
</feature>
<accession>A0A2N0Z1K0</accession>